<dbReference type="GO" id="GO:0003676">
    <property type="term" value="F:nucleic acid binding"/>
    <property type="evidence" value="ECO:0007669"/>
    <property type="project" value="InterPro"/>
</dbReference>
<dbReference type="Pfam" id="PF03184">
    <property type="entry name" value="DDE_1"/>
    <property type="match status" value="1"/>
</dbReference>
<dbReference type="InterPro" id="IPR004875">
    <property type="entry name" value="DDE_SF_endonuclease_dom"/>
</dbReference>
<accession>A0A8X6S968</accession>
<dbReference type="AlphaFoldDB" id="A0A8X6S968"/>
<comment type="caution">
    <text evidence="2">The sequence shown here is derived from an EMBL/GenBank/DDBJ whole genome shotgun (WGS) entry which is preliminary data.</text>
</comment>
<reference evidence="2" key="1">
    <citation type="submission" date="2020-08" db="EMBL/GenBank/DDBJ databases">
        <title>Multicomponent nature underlies the extraordinary mechanical properties of spider dragline silk.</title>
        <authorList>
            <person name="Kono N."/>
            <person name="Nakamura H."/>
            <person name="Mori M."/>
            <person name="Yoshida Y."/>
            <person name="Ohtoshi R."/>
            <person name="Malay A.D."/>
            <person name="Moran D.A.P."/>
            <person name="Tomita M."/>
            <person name="Numata K."/>
            <person name="Arakawa K."/>
        </authorList>
    </citation>
    <scope>NUCLEOTIDE SEQUENCE</scope>
</reference>
<name>A0A8X6S968_TRICX</name>
<sequence>MVGLPTNTPHHLQPIDVSFFGPLKTYYSQEWDNFMVTQSGQTKTDKNIGELLSIAYFKAATVGNAVKGFKECGFDPHNPLVFNEHDFAATNTTDNDVVGDETENNMLILRPW</sequence>
<feature type="domain" description="DDE-1" evidence="1">
    <location>
        <begin position="1"/>
        <end position="56"/>
    </location>
</feature>
<evidence type="ECO:0000313" key="2">
    <source>
        <dbReference type="EMBL" id="GFY09722.1"/>
    </source>
</evidence>
<dbReference type="Proteomes" id="UP000887159">
    <property type="component" value="Unassembled WGS sequence"/>
</dbReference>
<evidence type="ECO:0000259" key="1">
    <source>
        <dbReference type="Pfam" id="PF03184"/>
    </source>
</evidence>
<evidence type="ECO:0000313" key="3">
    <source>
        <dbReference type="Proteomes" id="UP000887159"/>
    </source>
</evidence>
<proteinExistence type="predicted"/>
<dbReference type="EMBL" id="BMAU01021292">
    <property type="protein sequence ID" value="GFY09722.1"/>
    <property type="molecule type" value="Genomic_DNA"/>
</dbReference>
<organism evidence="2 3">
    <name type="scientific">Trichonephila clavipes</name>
    <name type="common">Golden silk orbweaver</name>
    <name type="synonym">Nephila clavipes</name>
    <dbReference type="NCBI Taxonomy" id="2585209"/>
    <lineage>
        <taxon>Eukaryota</taxon>
        <taxon>Metazoa</taxon>
        <taxon>Ecdysozoa</taxon>
        <taxon>Arthropoda</taxon>
        <taxon>Chelicerata</taxon>
        <taxon>Arachnida</taxon>
        <taxon>Araneae</taxon>
        <taxon>Araneomorphae</taxon>
        <taxon>Entelegynae</taxon>
        <taxon>Araneoidea</taxon>
        <taxon>Nephilidae</taxon>
        <taxon>Trichonephila</taxon>
    </lineage>
</organism>
<protein>
    <submittedName>
        <fullName evidence="2">DDE-1 domain-containing protein</fullName>
    </submittedName>
</protein>
<gene>
    <name evidence="2" type="primary">g.7424</name>
    <name evidence="2" type="ORF">TNCV_3696841</name>
</gene>
<keyword evidence="3" id="KW-1185">Reference proteome</keyword>